<keyword evidence="5 6" id="KW-0234">DNA repair</keyword>
<comment type="subunit">
    <text evidence="6">Homotetramer. Forms an RuvA(8)-RuvB(12)-Holliday junction (HJ) complex. HJ DNA is sandwiched between 2 RuvA tetramers; dsDNA enters through RuvA and exits via RuvB. An RuvB hexamer assembles on each DNA strand where it exits the tetramer. Each RuvB hexamer is contacted by two RuvA subunits (via domain III) on 2 adjacent RuvB subunits; this complex drives branch migration. In the full resolvosome a probable DNA-RuvA(4)-RuvB(12)-RuvC(2) complex forms which resolves the HJ.</text>
</comment>
<protein>
    <recommendedName>
        <fullName evidence="6">Holliday junction branch migration complex subunit RuvA</fullName>
    </recommendedName>
</protein>
<dbReference type="GO" id="GO:0000400">
    <property type="term" value="F:four-way junction DNA binding"/>
    <property type="evidence" value="ECO:0007669"/>
    <property type="project" value="UniProtKB-UniRule"/>
</dbReference>
<evidence type="ECO:0000256" key="6">
    <source>
        <dbReference type="HAMAP-Rule" id="MF_00031"/>
    </source>
</evidence>
<keyword evidence="9" id="KW-1185">Reference proteome</keyword>
<evidence type="ECO:0000313" key="8">
    <source>
        <dbReference type="EMBL" id="KRG60768.1"/>
    </source>
</evidence>
<evidence type="ECO:0000313" key="9">
    <source>
        <dbReference type="Proteomes" id="UP000051254"/>
    </source>
</evidence>
<dbReference type="Pfam" id="PF01330">
    <property type="entry name" value="RuvA_N"/>
    <property type="match status" value="1"/>
</dbReference>
<evidence type="ECO:0000256" key="5">
    <source>
        <dbReference type="ARBA" id="ARBA00023204"/>
    </source>
</evidence>
<evidence type="ECO:0000259" key="7">
    <source>
        <dbReference type="SMART" id="SM00278"/>
    </source>
</evidence>
<dbReference type="CDD" id="cd14332">
    <property type="entry name" value="UBA_RuvA_C"/>
    <property type="match status" value="1"/>
</dbReference>
<keyword evidence="3 6" id="KW-0238">DNA-binding</keyword>
<feature type="domain" description="Helix-hairpin-helix DNA-binding motif class 1" evidence="7">
    <location>
        <begin position="108"/>
        <end position="127"/>
    </location>
</feature>
<dbReference type="SUPFAM" id="SSF46929">
    <property type="entry name" value="DNA helicase RuvA subunit, C-terminal domain"/>
    <property type="match status" value="1"/>
</dbReference>
<reference evidence="8 9" key="1">
    <citation type="submission" date="2015-05" db="EMBL/GenBank/DDBJ databases">
        <title>Genome sequencing and analysis of members of genus Stenotrophomonas.</title>
        <authorList>
            <person name="Patil P.P."/>
            <person name="Midha S."/>
            <person name="Patil P.B."/>
        </authorList>
    </citation>
    <scope>NUCLEOTIDE SEQUENCE [LARGE SCALE GENOMIC DNA]</scope>
    <source>
        <strain evidence="8 9">DSM 17805</strain>
    </source>
</reference>
<dbReference type="EMBL" id="LDJH01000002">
    <property type="protein sequence ID" value="KRG60768.1"/>
    <property type="molecule type" value="Genomic_DNA"/>
</dbReference>
<keyword evidence="4 6" id="KW-0233">DNA recombination</keyword>
<feature type="region of interest" description="Domain I" evidence="6">
    <location>
        <begin position="1"/>
        <end position="64"/>
    </location>
</feature>
<dbReference type="SUPFAM" id="SSF47781">
    <property type="entry name" value="RuvA domain 2-like"/>
    <property type="match status" value="1"/>
</dbReference>
<gene>
    <name evidence="6" type="primary">ruvA</name>
    <name evidence="8" type="ORF">ABB25_00790</name>
</gene>
<dbReference type="NCBIfam" id="TIGR00084">
    <property type="entry name" value="ruvA"/>
    <property type="match status" value="1"/>
</dbReference>
<feature type="region of interest" description="Domain III" evidence="6">
    <location>
        <begin position="150"/>
        <end position="199"/>
    </location>
</feature>
<comment type="similarity">
    <text evidence="6">Belongs to the RuvA family.</text>
</comment>
<feature type="region of interest" description="Flexible linker" evidence="6">
    <location>
        <begin position="137"/>
        <end position="149"/>
    </location>
</feature>
<keyword evidence="8" id="KW-0547">Nucleotide-binding</keyword>
<dbReference type="SUPFAM" id="SSF50249">
    <property type="entry name" value="Nucleic acid-binding proteins"/>
    <property type="match status" value="1"/>
</dbReference>
<dbReference type="RefSeq" id="WP_057662290.1">
    <property type="nucleotide sequence ID" value="NZ_LDJH01000002.1"/>
</dbReference>
<dbReference type="OrthoDB" id="5293449at2"/>
<evidence type="ECO:0000256" key="4">
    <source>
        <dbReference type="ARBA" id="ARBA00023172"/>
    </source>
</evidence>
<sequence>MIGRLRGVIVYKAPPWLMVDVGGVGYELEAPMSTFYDLPEVGREVTLYTHYAQKEDSVNLYGFLRENERRLFRDVQKVSGIGARIALAVLSGVSVEAFGQLISHGDVTALTRIPGIGKKTAERMVLELRDKAGNFVGTGGGGGPVLAAAPGQDPVAEAVVALQQLGYKPAEASRMAREAALEGDDVAVVIRKALQSALR</sequence>
<dbReference type="Gene3D" id="1.10.150.20">
    <property type="entry name" value="5' to 3' exonuclease, C-terminal subdomain"/>
    <property type="match status" value="1"/>
</dbReference>
<dbReference type="InterPro" id="IPR013849">
    <property type="entry name" value="DNA_helicase_Holl-junc_RuvA_I"/>
</dbReference>
<comment type="caution">
    <text evidence="8">The sequence shown here is derived from an EMBL/GenBank/DDBJ whole genome shotgun (WGS) entry which is preliminary data.</text>
</comment>
<keyword evidence="8" id="KW-0347">Helicase</keyword>
<dbReference type="PATRIC" id="fig|266128.3.peg.1224"/>
<dbReference type="Gene3D" id="2.40.50.140">
    <property type="entry name" value="Nucleic acid-binding proteins"/>
    <property type="match status" value="1"/>
</dbReference>
<dbReference type="GO" id="GO:0005737">
    <property type="term" value="C:cytoplasm"/>
    <property type="evidence" value="ECO:0007669"/>
    <property type="project" value="UniProtKB-SubCell"/>
</dbReference>
<dbReference type="GO" id="GO:0048476">
    <property type="term" value="C:Holliday junction resolvase complex"/>
    <property type="evidence" value="ECO:0007669"/>
    <property type="project" value="UniProtKB-UniRule"/>
</dbReference>
<dbReference type="GO" id="GO:0005524">
    <property type="term" value="F:ATP binding"/>
    <property type="evidence" value="ECO:0007669"/>
    <property type="project" value="InterPro"/>
</dbReference>
<dbReference type="STRING" id="266128.ABB25_00790"/>
<dbReference type="InterPro" id="IPR010994">
    <property type="entry name" value="RuvA_2-like"/>
</dbReference>
<dbReference type="GO" id="GO:0006281">
    <property type="term" value="P:DNA repair"/>
    <property type="evidence" value="ECO:0007669"/>
    <property type="project" value="UniProtKB-UniRule"/>
</dbReference>
<dbReference type="HAMAP" id="MF_00031">
    <property type="entry name" value="DNA_HJ_migration_RuvA"/>
    <property type="match status" value="1"/>
</dbReference>
<comment type="function">
    <text evidence="6">The RuvA-RuvB-RuvC complex processes Holliday junction (HJ) DNA during genetic recombination and DNA repair, while the RuvA-RuvB complex plays an important role in the rescue of blocked DNA replication forks via replication fork reversal (RFR). RuvA specifically binds to HJ cruciform DNA, conferring on it an open structure. The RuvB hexamer acts as an ATP-dependent pump, pulling dsDNA into and through the RuvAB complex. HJ branch migration allows RuvC to scan DNA until it finds its consensus sequence, where it cleaves and resolves the cruciform DNA.</text>
</comment>
<accession>A0A0R0BU32</accession>
<evidence type="ECO:0000256" key="2">
    <source>
        <dbReference type="ARBA" id="ARBA00022763"/>
    </source>
</evidence>
<comment type="domain">
    <text evidence="6">Has three domains with a flexible linker between the domains II and III and assumes an 'L' shape. Domain III is highly mobile and contacts RuvB.</text>
</comment>
<comment type="subcellular location">
    <subcellularLocation>
        <location evidence="6">Cytoplasm</location>
    </subcellularLocation>
</comment>
<evidence type="ECO:0000256" key="3">
    <source>
        <dbReference type="ARBA" id="ARBA00023125"/>
    </source>
</evidence>
<dbReference type="Proteomes" id="UP000051254">
    <property type="component" value="Unassembled WGS sequence"/>
</dbReference>
<keyword evidence="2 6" id="KW-0227">DNA damage</keyword>
<evidence type="ECO:0000256" key="1">
    <source>
        <dbReference type="ARBA" id="ARBA00022490"/>
    </source>
</evidence>
<comment type="caution">
    <text evidence="6">Lacks conserved residue(s) required for the propagation of feature annotation.</text>
</comment>
<name>A0A0R0BU32_9GAMM</name>
<dbReference type="SMART" id="SM00278">
    <property type="entry name" value="HhH1"/>
    <property type="match status" value="2"/>
</dbReference>
<proteinExistence type="inferred from homology"/>
<dbReference type="InterPro" id="IPR036267">
    <property type="entry name" value="RuvA_C_sf"/>
</dbReference>
<dbReference type="GO" id="GO:0009379">
    <property type="term" value="C:Holliday junction helicase complex"/>
    <property type="evidence" value="ECO:0007669"/>
    <property type="project" value="InterPro"/>
</dbReference>
<dbReference type="InterPro" id="IPR000085">
    <property type="entry name" value="RuvA"/>
</dbReference>
<keyword evidence="8" id="KW-0067">ATP-binding</keyword>
<dbReference type="InterPro" id="IPR012340">
    <property type="entry name" value="NA-bd_OB-fold"/>
</dbReference>
<dbReference type="Pfam" id="PF07499">
    <property type="entry name" value="RuvA_C"/>
    <property type="match status" value="1"/>
</dbReference>
<dbReference type="AlphaFoldDB" id="A0A0R0BU32"/>
<dbReference type="InterPro" id="IPR011114">
    <property type="entry name" value="RuvA_C"/>
</dbReference>
<dbReference type="Pfam" id="PF14520">
    <property type="entry name" value="HHH_5"/>
    <property type="match status" value="1"/>
</dbReference>
<keyword evidence="1 6" id="KW-0963">Cytoplasm</keyword>
<keyword evidence="8" id="KW-0378">Hydrolase</keyword>
<dbReference type="GO" id="GO:0006310">
    <property type="term" value="P:DNA recombination"/>
    <property type="evidence" value="ECO:0007669"/>
    <property type="project" value="UniProtKB-UniRule"/>
</dbReference>
<organism evidence="8 9">
    <name type="scientific">Stenotrophomonas koreensis</name>
    <dbReference type="NCBI Taxonomy" id="266128"/>
    <lineage>
        <taxon>Bacteria</taxon>
        <taxon>Pseudomonadati</taxon>
        <taxon>Pseudomonadota</taxon>
        <taxon>Gammaproteobacteria</taxon>
        <taxon>Lysobacterales</taxon>
        <taxon>Lysobacteraceae</taxon>
        <taxon>Stenotrophomonas</taxon>
    </lineage>
</organism>
<dbReference type="GO" id="GO:0009378">
    <property type="term" value="F:four-way junction helicase activity"/>
    <property type="evidence" value="ECO:0007669"/>
    <property type="project" value="InterPro"/>
</dbReference>
<feature type="domain" description="Helix-hairpin-helix DNA-binding motif class 1" evidence="7">
    <location>
        <begin position="73"/>
        <end position="92"/>
    </location>
</feature>
<dbReference type="InterPro" id="IPR003583">
    <property type="entry name" value="Hlx-hairpin-Hlx_DNA-bd_motif"/>
</dbReference>
<dbReference type="Gene3D" id="1.10.8.10">
    <property type="entry name" value="DNA helicase RuvA subunit, C-terminal domain"/>
    <property type="match status" value="1"/>
</dbReference>